<evidence type="ECO:0000313" key="11">
    <source>
        <dbReference type="EMBL" id="QQP88598.1"/>
    </source>
</evidence>
<evidence type="ECO:0000256" key="1">
    <source>
        <dbReference type="ARBA" id="ARBA00000085"/>
    </source>
</evidence>
<accession>A0ABX7B3B5</accession>
<dbReference type="Pfam" id="PF08448">
    <property type="entry name" value="PAS_4"/>
    <property type="match status" value="1"/>
</dbReference>
<evidence type="ECO:0000256" key="8">
    <source>
        <dbReference type="SAM" id="Phobius"/>
    </source>
</evidence>
<dbReference type="PANTHER" id="PTHR41523:SF8">
    <property type="entry name" value="ETHYLENE RESPONSE SENSOR PROTEIN"/>
    <property type="match status" value="1"/>
</dbReference>
<dbReference type="RefSeq" id="WP_201073713.1">
    <property type="nucleotide sequence ID" value="NZ_CP067420.1"/>
</dbReference>
<feature type="domain" description="CHASE2" evidence="10">
    <location>
        <begin position="39"/>
        <end position="375"/>
    </location>
</feature>
<evidence type="ECO:0000256" key="7">
    <source>
        <dbReference type="ARBA" id="ARBA00022840"/>
    </source>
</evidence>
<organism evidence="11 12">
    <name type="scientific">Skermanella cutis</name>
    <dbReference type="NCBI Taxonomy" id="2775420"/>
    <lineage>
        <taxon>Bacteria</taxon>
        <taxon>Pseudomonadati</taxon>
        <taxon>Pseudomonadota</taxon>
        <taxon>Alphaproteobacteria</taxon>
        <taxon>Rhodospirillales</taxon>
        <taxon>Azospirillaceae</taxon>
        <taxon>Skermanella</taxon>
    </lineage>
</organism>
<keyword evidence="6" id="KW-0418">Kinase</keyword>
<keyword evidence="4" id="KW-0808">Transferase</keyword>
<protein>
    <recommendedName>
        <fullName evidence="2">histidine kinase</fullName>
        <ecNumber evidence="2">2.7.13.3</ecNumber>
    </recommendedName>
</protein>
<dbReference type="InterPro" id="IPR036890">
    <property type="entry name" value="HATPase_C_sf"/>
</dbReference>
<dbReference type="PANTHER" id="PTHR41523">
    <property type="entry name" value="TWO-COMPONENT SYSTEM SENSOR PROTEIN"/>
    <property type="match status" value="1"/>
</dbReference>
<keyword evidence="8" id="KW-1133">Transmembrane helix</keyword>
<comment type="catalytic activity">
    <reaction evidence="1">
        <text>ATP + protein L-histidine = ADP + protein N-phospho-L-histidine.</text>
        <dbReference type="EC" id="2.7.13.3"/>
    </reaction>
</comment>
<dbReference type="SUPFAM" id="SSF55785">
    <property type="entry name" value="PYP-like sensor domain (PAS domain)"/>
    <property type="match status" value="1"/>
</dbReference>
<dbReference type="Gene3D" id="3.30.450.20">
    <property type="entry name" value="PAS domain"/>
    <property type="match status" value="1"/>
</dbReference>
<evidence type="ECO:0000256" key="5">
    <source>
        <dbReference type="ARBA" id="ARBA00022741"/>
    </source>
</evidence>
<keyword evidence="3" id="KW-0597">Phosphoprotein</keyword>
<evidence type="ECO:0000256" key="3">
    <source>
        <dbReference type="ARBA" id="ARBA00022553"/>
    </source>
</evidence>
<evidence type="ECO:0000256" key="2">
    <source>
        <dbReference type="ARBA" id="ARBA00012438"/>
    </source>
</evidence>
<sequence length="763" mass="79524">MAAILSMPGPDPGRHARLTAAAALAACLLALRWADPLPLEAMRLQAFDLAAAFCPRPAHPGRVVAVDIDDASLEAAGQWPWPRAAMARLVERMRQRGAEAVVFTVVFAEPDRWSPPRFASVPDLPAGVSGILADLPDTDRVFAESLRGVPVVLARALRREAGSAEEVVPAGVQGRFGLIGPAAGLSLPGHAGVIDNLPVLQDTAAGAGVTALAVDADGVVRRFAAVLRAGGRLLAGLGPETARIVGQASGFLVEAGRGGLKAVRVGALRVPVDADGWFRPRLCGLDGVPVVRAADLLGPGPSAGAGVLEGRIAVVGVSAQGIGSAWRTAAADRPVPAPVLEAAMIGDLLAGRWLHRPALAGILETLAALGCVLAAGLPASRRARFGAALVLAAILAGSALLVLRSEGLLLDWTLPVLAAGLAPVAAGIADRRRERANRRRGDRLMGQVVDASPDPIVTVSGAGAIQSCNAAAAALAALPPAVLAGRGAGPLFGLSPQDLELLIRQRLEGRPTPPVEVETARPCGAPMFLELAVGMLDADSAVLVGRDITRRKLAQNRLSRALADNEALLREIHHRVRNNLQGIWGIIALEKSFLTDATALERLSAIQDRLLVLGRIHEQLAFSGDLARIDIAAQVDRLCRSLADPRLDDGRISLDVRVDALHCHIETALPLGLTIHELLCNSLKFAFPEGRRGLMTVRLERRDGTVVLDVADDGVGLPLDAGRAAGIGRTLLAALASQLEASPETAGPPGHRVRLTMPGRLFE</sequence>
<dbReference type="Proteomes" id="UP000595197">
    <property type="component" value="Chromosome"/>
</dbReference>
<gene>
    <name evidence="11" type="ORF">IGS68_21625</name>
</gene>
<dbReference type="SMART" id="SM01080">
    <property type="entry name" value="CHASE2"/>
    <property type="match status" value="1"/>
</dbReference>
<dbReference type="InterPro" id="IPR013656">
    <property type="entry name" value="PAS_4"/>
</dbReference>
<feature type="transmembrane region" description="Helical" evidence="8">
    <location>
        <begin position="358"/>
        <end position="378"/>
    </location>
</feature>
<dbReference type="InterPro" id="IPR007890">
    <property type="entry name" value="CHASE2"/>
</dbReference>
<evidence type="ECO:0000256" key="6">
    <source>
        <dbReference type="ARBA" id="ARBA00022777"/>
    </source>
</evidence>
<evidence type="ECO:0000259" key="9">
    <source>
        <dbReference type="SMART" id="SM00091"/>
    </source>
</evidence>
<dbReference type="Pfam" id="PF07568">
    <property type="entry name" value="HisKA_2"/>
    <property type="match status" value="1"/>
</dbReference>
<dbReference type="SMART" id="SM00091">
    <property type="entry name" value="PAS"/>
    <property type="match status" value="1"/>
</dbReference>
<feature type="transmembrane region" description="Helical" evidence="8">
    <location>
        <begin position="409"/>
        <end position="429"/>
    </location>
</feature>
<dbReference type="InterPro" id="IPR035965">
    <property type="entry name" value="PAS-like_dom_sf"/>
</dbReference>
<evidence type="ECO:0000313" key="12">
    <source>
        <dbReference type="Proteomes" id="UP000595197"/>
    </source>
</evidence>
<keyword evidence="8" id="KW-0812">Transmembrane</keyword>
<dbReference type="InterPro" id="IPR000014">
    <property type="entry name" value="PAS"/>
</dbReference>
<proteinExistence type="predicted"/>
<dbReference type="Gene3D" id="3.30.565.10">
    <property type="entry name" value="Histidine kinase-like ATPase, C-terminal domain"/>
    <property type="match status" value="1"/>
</dbReference>
<feature type="domain" description="PAS" evidence="9">
    <location>
        <begin position="443"/>
        <end position="512"/>
    </location>
</feature>
<dbReference type="EMBL" id="CP067420">
    <property type="protein sequence ID" value="QQP88598.1"/>
    <property type="molecule type" value="Genomic_DNA"/>
</dbReference>
<dbReference type="EC" id="2.7.13.3" evidence="2"/>
<feature type="transmembrane region" description="Helical" evidence="8">
    <location>
        <begin position="385"/>
        <end position="403"/>
    </location>
</feature>
<keyword evidence="12" id="KW-1185">Reference proteome</keyword>
<dbReference type="SUPFAM" id="SSF55874">
    <property type="entry name" value="ATPase domain of HSP90 chaperone/DNA topoisomerase II/histidine kinase"/>
    <property type="match status" value="1"/>
</dbReference>
<keyword evidence="7" id="KW-0067">ATP-binding</keyword>
<dbReference type="InterPro" id="IPR011495">
    <property type="entry name" value="Sig_transdc_His_kin_sub2_dim/P"/>
</dbReference>
<keyword evidence="5" id="KW-0547">Nucleotide-binding</keyword>
<evidence type="ECO:0000259" key="10">
    <source>
        <dbReference type="SMART" id="SM01080"/>
    </source>
</evidence>
<keyword evidence="8" id="KW-0472">Membrane</keyword>
<dbReference type="NCBIfam" id="TIGR00229">
    <property type="entry name" value="sensory_box"/>
    <property type="match status" value="1"/>
</dbReference>
<reference evidence="11" key="1">
    <citation type="submission" date="2021-02" db="EMBL/GenBank/DDBJ databases">
        <title>Skermanella TT6 skin isolate.</title>
        <authorList>
            <person name="Lee K."/>
            <person name="Ganzorig M."/>
        </authorList>
    </citation>
    <scope>NUCLEOTIDE SEQUENCE</scope>
    <source>
        <strain evidence="11">TT6</strain>
    </source>
</reference>
<name>A0ABX7B3B5_9PROT</name>
<dbReference type="Pfam" id="PF05226">
    <property type="entry name" value="CHASE2"/>
    <property type="match status" value="1"/>
</dbReference>
<evidence type="ECO:0000256" key="4">
    <source>
        <dbReference type="ARBA" id="ARBA00022679"/>
    </source>
</evidence>